<evidence type="ECO:0000313" key="7">
    <source>
        <dbReference type="Proteomes" id="UP000242146"/>
    </source>
</evidence>
<feature type="compositionally biased region" description="Low complexity" evidence="5">
    <location>
        <begin position="490"/>
        <end position="502"/>
    </location>
</feature>
<dbReference type="PANTHER" id="PTHR19862:SF14">
    <property type="entry name" value="WD REPEAT-CONTAINING PROTEIN 48"/>
    <property type="match status" value="1"/>
</dbReference>
<dbReference type="Pfam" id="PF00400">
    <property type="entry name" value="WD40"/>
    <property type="match status" value="5"/>
</dbReference>
<dbReference type="PROSITE" id="PS50082">
    <property type="entry name" value="WD_REPEATS_2"/>
    <property type="match status" value="4"/>
</dbReference>
<proteinExistence type="inferred from homology"/>
<feature type="repeat" description="WD" evidence="4">
    <location>
        <begin position="1"/>
        <end position="31"/>
    </location>
</feature>
<feature type="region of interest" description="Disordered" evidence="5">
    <location>
        <begin position="464"/>
        <end position="684"/>
    </location>
</feature>
<dbReference type="InterPro" id="IPR015943">
    <property type="entry name" value="WD40/YVTN_repeat-like_dom_sf"/>
</dbReference>
<comment type="caution">
    <text evidence="6">The sequence shown here is derived from an EMBL/GenBank/DDBJ whole genome shotgun (WGS) entry which is preliminary data.</text>
</comment>
<dbReference type="GO" id="GO:0000724">
    <property type="term" value="P:double-strand break repair via homologous recombination"/>
    <property type="evidence" value="ECO:0007669"/>
    <property type="project" value="TreeGrafter"/>
</dbReference>
<keyword evidence="3" id="KW-0677">Repeat</keyword>
<dbReference type="Proteomes" id="UP000242146">
    <property type="component" value="Unassembled WGS sequence"/>
</dbReference>
<feature type="compositionally biased region" description="Polar residues" evidence="5">
    <location>
        <begin position="540"/>
        <end position="561"/>
    </location>
</feature>
<protein>
    <submittedName>
        <fullName evidence="6">WD40 repeat-like protein</fullName>
    </submittedName>
</protein>
<dbReference type="OrthoDB" id="2421129at2759"/>
<feature type="compositionally biased region" description="Polar residues" evidence="5">
    <location>
        <begin position="569"/>
        <end position="585"/>
    </location>
</feature>
<feature type="repeat" description="WD" evidence="4">
    <location>
        <begin position="43"/>
        <end position="84"/>
    </location>
</feature>
<evidence type="ECO:0000256" key="1">
    <source>
        <dbReference type="ARBA" id="ARBA00006917"/>
    </source>
</evidence>
<feature type="compositionally biased region" description="Low complexity" evidence="5">
    <location>
        <begin position="586"/>
        <end position="603"/>
    </location>
</feature>
<dbReference type="GO" id="GO:0043130">
    <property type="term" value="F:ubiquitin binding"/>
    <property type="evidence" value="ECO:0007669"/>
    <property type="project" value="TreeGrafter"/>
</dbReference>
<dbReference type="PRINTS" id="PR00320">
    <property type="entry name" value="GPROTEINBRPT"/>
</dbReference>
<dbReference type="Gene3D" id="2.130.10.10">
    <property type="entry name" value="YVTN repeat-like/Quinoprotein amine dehydrogenase"/>
    <property type="match status" value="2"/>
</dbReference>
<evidence type="ECO:0000256" key="3">
    <source>
        <dbReference type="ARBA" id="ARBA00022737"/>
    </source>
</evidence>
<feature type="compositionally biased region" description="Acidic residues" evidence="5">
    <location>
        <begin position="634"/>
        <end position="643"/>
    </location>
</feature>
<dbReference type="Pfam" id="PF11816">
    <property type="entry name" value="DUF3337"/>
    <property type="match status" value="1"/>
</dbReference>
<dbReference type="PANTHER" id="PTHR19862">
    <property type="entry name" value="WD REPEAT-CONTAINING PROTEIN 48"/>
    <property type="match status" value="1"/>
</dbReference>
<dbReference type="InterPro" id="IPR019775">
    <property type="entry name" value="WD40_repeat_CS"/>
</dbReference>
<dbReference type="CDD" id="cd00200">
    <property type="entry name" value="WD40"/>
    <property type="match status" value="1"/>
</dbReference>
<evidence type="ECO:0000256" key="4">
    <source>
        <dbReference type="PROSITE-ProRule" id="PRU00221"/>
    </source>
</evidence>
<sequence>MHTDWVNDIVVCNQGANVVSASADRTVKIWNPYSEDDQQAHTIGWHADYVKCLAYASQAGWVASGGLDKRICIWDLEKREAVLSLQVGSMNMNNDASAGDAVGASHGPPSKSSIYAMAVNPTGSLLVTGSPEKVVRVWDPKSGKRISKLTGHTDNIRALLISHDGQYVISGSSDSTIKLWSVKAQRCITTYETHTDSVWSLYSEDPDLKTFYAGSRDGLVTKTEIPRESASGVHEESECIGLFKEQSGVGKIVVYDDTHIWTATSSSSIHRWLSVPSRANRQVLTRSEYNIDIPSTAMVNLPPAQAIYSPQVQEHFITNDSLTLYAGSVMSIPMSYKDDGDESIESLIPLREEPDQTILGTPGITSHLVLQNRLHVLTKDTTGDVALWDIVRAISIQLQESNCFDCEMYADEMDDIGDYEYREDQRVNLGKWLLTNLFAPFIEAQVQGQQEQDGIVDDEQNQIGTTESTTPSIHHHDSSAPSMTPANTVPGTPSSTIPSSSTNAILPPNMTPIQPPDTALTSPRPRASGGGLSIALNHASLHQESLQSPKQQPLGPSSSSGIPAAKTASHPSTVDYFSTTPSAPLQQQPATALPTSPTSPTQSNFMNRLRNLSVKSKPKPPFNPPTSPTTATDPADDREDTSDDEHSNHRPSVVTNSRHPSTTSVNDHRYHRYTPPHLRDFPPLQMPSDTSVLIAEESAEASGTIDLYRGNVASIGDEHALILKAAPNWLLSFLLFNKVPSKDVAKLTFILKPHEDSDLPELPGG</sequence>
<feature type="repeat" description="WD" evidence="4">
    <location>
        <begin position="112"/>
        <end position="148"/>
    </location>
</feature>
<organism evidence="6 7">
    <name type="scientific">Hesseltinella vesiculosa</name>
    <dbReference type="NCBI Taxonomy" id="101127"/>
    <lineage>
        <taxon>Eukaryota</taxon>
        <taxon>Fungi</taxon>
        <taxon>Fungi incertae sedis</taxon>
        <taxon>Mucoromycota</taxon>
        <taxon>Mucoromycotina</taxon>
        <taxon>Mucoromycetes</taxon>
        <taxon>Mucorales</taxon>
        <taxon>Cunninghamellaceae</taxon>
        <taxon>Hesseltinella</taxon>
    </lineage>
</organism>
<accession>A0A1X2GQL8</accession>
<evidence type="ECO:0000256" key="2">
    <source>
        <dbReference type="ARBA" id="ARBA00022574"/>
    </source>
</evidence>
<dbReference type="InterPro" id="IPR001680">
    <property type="entry name" value="WD40_rpt"/>
</dbReference>
<dbReference type="InterPro" id="IPR021772">
    <property type="entry name" value="WDR48/Bun107"/>
</dbReference>
<dbReference type="InterPro" id="IPR020472">
    <property type="entry name" value="WD40_PAC1"/>
</dbReference>
<feature type="compositionally biased region" description="Polar residues" evidence="5">
    <location>
        <begin position="653"/>
        <end position="665"/>
    </location>
</feature>
<name>A0A1X2GQL8_9FUNG</name>
<dbReference type="InterPro" id="IPR036322">
    <property type="entry name" value="WD40_repeat_dom_sf"/>
</dbReference>
<feature type="compositionally biased region" description="Polar residues" evidence="5">
    <location>
        <begin position="479"/>
        <end position="489"/>
    </location>
</feature>
<keyword evidence="2 4" id="KW-0853">WD repeat</keyword>
<gene>
    <name evidence="6" type="ORF">DM01DRAFT_320255</name>
</gene>
<reference evidence="6 7" key="1">
    <citation type="submission" date="2016-07" db="EMBL/GenBank/DDBJ databases">
        <title>Pervasive Adenine N6-methylation of Active Genes in Fungi.</title>
        <authorList>
            <consortium name="DOE Joint Genome Institute"/>
            <person name="Mondo S.J."/>
            <person name="Dannebaum R.O."/>
            <person name="Kuo R.C."/>
            <person name="Labutti K."/>
            <person name="Haridas S."/>
            <person name="Kuo A."/>
            <person name="Salamov A."/>
            <person name="Ahrendt S.R."/>
            <person name="Lipzen A."/>
            <person name="Sullivan W."/>
            <person name="Andreopoulos W.B."/>
            <person name="Clum A."/>
            <person name="Lindquist E."/>
            <person name="Daum C."/>
            <person name="Ramamoorthy G.K."/>
            <person name="Gryganskyi A."/>
            <person name="Culley D."/>
            <person name="Magnuson J.K."/>
            <person name="James T.Y."/>
            <person name="O'Malley M.A."/>
            <person name="Stajich J.E."/>
            <person name="Spatafora J.W."/>
            <person name="Visel A."/>
            <person name="Grigoriev I.V."/>
        </authorList>
    </citation>
    <scope>NUCLEOTIDE SEQUENCE [LARGE SCALE GENOMIC DNA]</scope>
    <source>
        <strain evidence="6 7">NRRL 3301</strain>
    </source>
</reference>
<evidence type="ECO:0000256" key="5">
    <source>
        <dbReference type="SAM" id="MobiDB-lite"/>
    </source>
</evidence>
<dbReference type="PROSITE" id="PS00678">
    <property type="entry name" value="WD_REPEATS_1"/>
    <property type="match status" value="1"/>
</dbReference>
<dbReference type="SUPFAM" id="SSF50978">
    <property type="entry name" value="WD40 repeat-like"/>
    <property type="match status" value="1"/>
</dbReference>
<feature type="repeat" description="WD" evidence="4">
    <location>
        <begin position="149"/>
        <end position="190"/>
    </location>
</feature>
<dbReference type="STRING" id="101127.A0A1X2GQL8"/>
<evidence type="ECO:0000313" key="6">
    <source>
        <dbReference type="EMBL" id="ORX58265.1"/>
    </source>
</evidence>
<dbReference type="EMBL" id="MCGT01000007">
    <property type="protein sequence ID" value="ORX58265.1"/>
    <property type="molecule type" value="Genomic_DNA"/>
</dbReference>
<keyword evidence="7" id="KW-1185">Reference proteome</keyword>
<comment type="similarity">
    <text evidence="1">Belongs to the WD repeat WDR48 family.</text>
</comment>
<dbReference type="SMART" id="SM00320">
    <property type="entry name" value="WD40"/>
    <property type="match status" value="6"/>
</dbReference>
<dbReference type="PROSITE" id="PS50294">
    <property type="entry name" value="WD_REPEATS_REGION"/>
    <property type="match status" value="4"/>
</dbReference>
<dbReference type="InterPro" id="IPR051246">
    <property type="entry name" value="WDR48"/>
</dbReference>
<dbReference type="AlphaFoldDB" id="A0A1X2GQL8"/>